<dbReference type="Gene3D" id="1.20.1250.20">
    <property type="entry name" value="MFS general substrate transporter like domains"/>
    <property type="match status" value="2"/>
</dbReference>
<evidence type="ECO:0000256" key="4">
    <source>
        <dbReference type="ARBA" id="ARBA00023136"/>
    </source>
</evidence>
<feature type="transmembrane region" description="Helical" evidence="5">
    <location>
        <begin position="380"/>
        <end position="401"/>
    </location>
</feature>
<feature type="transmembrane region" description="Helical" evidence="5">
    <location>
        <begin position="167"/>
        <end position="187"/>
    </location>
</feature>
<dbReference type="PANTHER" id="PTHR10924">
    <property type="entry name" value="MAJOR FACILITATOR SUPERFAMILY PROTEIN-RELATED"/>
    <property type="match status" value="1"/>
</dbReference>
<feature type="transmembrane region" description="Helical" evidence="5">
    <location>
        <begin position="199"/>
        <end position="218"/>
    </location>
</feature>
<keyword evidence="4 5" id="KW-0472">Membrane</keyword>
<dbReference type="RefSeq" id="XP_036368192.1">
    <property type="nucleotide sequence ID" value="XM_036512299.1"/>
</dbReference>
<dbReference type="InterPro" id="IPR020846">
    <property type="entry name" value="MFS_dom"/>
</dbReference>
<gene>
    <name evidence="8" type="primary">LOC115223258</name>
</gene>
<feature type="transmembrane region" description="Helical" evidence="5">
    <location>
        <begin position="342"/>
        <end position="359"/>
    </location>
</feature>
<feature type="transmembrane region" description="Helical" evidence="5">
    <location>
        <begin position="127"/>
        <end position="146"/>
    </location>
</feature>
<evidence type="ECO:0000313" key="8">
    <source>
        <dbReference type="RefSeq" id="XP_036368192.1"/>
    </source>
</evidence>
<feature type="transmembrane region" description="Helical" evidence="5">
    <location>
        <begin position="250"/>
        <end position="272"/>
    </location>
</feature>
<dbReference type="Proteomes" id="UP000515154">
    <property type="component" value="Linkage group LG22"/>
</dbReference>
<dbReference type="InterPro" id="IPR049680">
    <property type="entry name" value="FLVCR1-2_SLC49-like"/>
</dbReference>
<dbReference type="PANTHER" id="PTHR10924:SF6">
    <property type="entry name" value="SOLUTE CARRIER FAMILY 49 MEMBER A3"/>
    <property type="match status" value="1"/>
</dbReference>
<sequence length="487" mass="52580">MADINSPNSTSTDVVVVKTPKMDKYKVYKQRWYILAVISVINFSNSVIWITFSPVADVTTRYFNITITQVNWLSLVYLIATVPFGIAAIWLMDSVGLRSSIILSALLNCLGSILRVVSCYIPPGSCFPVLITGQTLAACAQPFILISPTKMAALWFKDNQRATANMLASMANPLGILVANLVSPAIVTNKDRMPFFLKLEIYTIPAVLGAVMATLGVCRSVPATPPTASAEKPSEPFLVGLKQLIRNKSYVTLCLNFGAGLGLFTALSTLFQQILCPRGYDNRFSGLCGALFIGAGLVGAAVAGPLIDYTKRFEDIIKVTSCITTLCSILFSVVSGFENKEILIATSISLLGMFGFSLYPSCMEASVECTFPVAEATSSGLLVIAGQILGVIFIVVMQVLARPMSVSERSQSKCKTNLSSETLDFTISNFFGSGVLVLLCVLSLVFLFHPELKRLTAEKKAAAQDIISAIRNAENDTSQILQNEVTE</sequence>
<keyword evidence="7" id="KW-1185">Reference proteome</keyword>
<evidence type="ECO:0000259" key="6">
    <source>
        <dbReference type="PROSITE" id="PS50850"/>
    </source>
</evidence>
<proteinExistence type="predicted"/>
<evidence type="ECO:0000256" key="5">
    <source>
        <dbReference type="SAM" id="Phobius"/>
    </source>
</evidence>
<name>A0A7E6FMV1_9MOLL</name>
<keyword evidence="2 5" id="KW-0812">Transmembrane</keyword>
<feature type="domain" description="Major facilitator superfamily (MFS) profile" evidence="6">
    <location>
        <begin position="34"/>
        <end position="452"/>
    </location>
</feature>
<dbReference type="AlphaFoldDB" id="A0A7E6FMV1"/>
<accession>A0A7E6FMV1</accession>
<keyword evidence="3 5" id="KW-1133">Transmembrane helix</keyword>
<protein>
    <submittedName>
        <fullName evidence="8">Solute carrier family 49 member A3 isoform X1</fullName>
    </submittedName>
</protein>
<feature type="transmembrane region" description="Helical" evidence="5">
    <location>
        <begin position="316"/>
        <end position="336"/>
    </location>
</feature>
<evidence type="ECO:0000256" key="1">
    <source>
        <dbReference type="ARBA" id="ARBA00004141"/>
    </source>
</evidence>
<feature type="transmembrane region" description="Helical" evidence="5">
    <location>
        <begin position="430"/>
        <end position="449"/>
    </location>
</feature>
<evidence type="ECO:0000256" key="2">
    <source>
        <dbReference type="ARBA" id="ARBA00022692"/>
    </source>
</evidence>
<comment type="subcellular location">
    <subcellularLocation>
        <location evidence="1">Membrane</location>
        <topology evidence="1">Multi-pass membrane protein</topology>
    </subcellularLocation>
</comment>
<feature type="transmembrane region" description="Helical" evidence="5">
    <location>
        <begin position="32"/>
        <end position="52"/>
    </location>
</feature>
<dbReference type="GO" id="GO:0016020">
    <property type="term" value="C:membrane"/>
    <property type="evidence" value="ECO:0007669"/>
    <property type="project" value="UniProtKB-SubCell"/>
</dbReference>
<dbReference type="Pfam" id="PF07690">
    <property type="entry name" value="MFS_1"/>
    <property type="match status" value="1"/>
</dbReference>
<feature type="transmembrane region" description="Helical" evidence="5">
    <location>
        <begin position="284"/>
        <end position="304"/>
    </location>
</feature>
<feature type="transmembrane region" description="Helical" evidence="5">
    <location>
        <begin position="72"/>
        <end position="92"/>
    </location>
</feature>
<dbReference type="InterPro" id="IPR011701">
    <property type="entry name" value="MFS"/>
</dbReference>
<evidence type="ECO:0000256" key="3">
    <source>
        <dbReference type="ARBA" id="ARBA00022989"/>
    </source>
</evidence>
<feature type="transmembrane region" description="Helical" evidence="5">
    <location>
        <begin position="101"/>
        <end position="121"/>
    </location>
</feature>
<dbReference type="CDD" id="cd17399">
    <property type="entry name" value="MFS_MFSD7"/>
    <property type="match status" value="1"/>
</dbReference>
<evidence type="ECO:0000313" key="7">
    <source>
        <dbReference type="Proteomes" id="UP000515154"/>
    </source>
</evidence>
<dbReference type="InterPro" id="IPR036259">
    <property type="entry name" value="MFS_trans_sf"/>
</dbReference>
<dbReference type="GO" id="GO:0022857">
    <property type="term" value="F:transmembrane transporter activity"/>
    <property type="evidence" value="ECO:0007669"/>
    <property type="project" value="InterPro"/>
</dbReference>
<dbReference type="SUPFAM" id="SSF103473">
    <property type="entry name" value="MFS general substrate transporter"/>
    <property type="match status" value="1"/>
</dbReference>
<reference evidence="8" key="1">
    <citation type="submission" date="2025-08" db="UniProtKB">
        <authorList>
            <consortium name="RefSeq"/>
        </authorList>
    </citation>
    <scope>IDENTIFICATION</scope>
</reference>
<organism evidence="7 8">
    <name type="scientific">Octopus sinensis</name>
    <name type="common">East Asian common octopus</name>
    <dbReference type="NCBI Taxonomy" id="2607531"/>
    <lineage>
        <taxon>Eukaryota</taxon>
        <taxon>Metazoa</taxon>
        <taxon>Spiralia</taxon>
        <taxon>Lophotrochozoa</taxon>
        <taxon>Mollusca</taxon>
        <taxon>Cephalopoda</taxon>
        <taxon>Coleoidea</taxon>
        <taxon>Octopodiformes</taxon>
        <taxon>Octopoda</taxon>
        <taxon>Incirrata</taxon>
        <taxon>Octopodidae</taxon>
        <taxon>Octopus</taxon>
    </lineage>
</organism>
<dbReference type="PROSITE" id="PS50850">
    <property type="entry name" value="MFS"/>
    <property type="match status" value="1"/>
</dbReference>